<keyword evidence="1" id="KW-1133">Transmembrane helix</keyword>
<feature type="transmembrane region" description="Helical" evidence="1">
    <location>
        <begin position="62"/>
        <end position="79"/>
    </location>
</feature>
<keyword evidence="1" id="KW-0812">Transmembrane</keyword>
<reference evidence="3" key="1">
    <citation type="submission" date="2015-07" db="EMBL/GenBank/DDBJ databases">
        <authorList>
            <person name="Rodrigo-Torres Lidia"/>
            <person name="Arahal R.David."/>
        </authorList>
    </citation>
    <scope>NUCLEOTIDE SEQUENCE [LARGE SCALE GENOMIC DNA]</scope>
    <source>
        <strain evidence="3">CECT 4801</strain>
    </source>
</reference>
<keyword evidence="3" id="KW-1185">Reference proteome</keyword>
<keyword evidence="1" id="KW-0472">Membrane</keyword>
<organism evidence="2 3">
    <name type="scientific">Roseibium aggregatum</name>
    <dbReference type="NCBI Taxonomy" id="187304"/>
    <lineage>
        <taxon>Bacteria</taxon>
        <taxon>Pseudomonadati</taxon>
        <taxon>Pseudomonadota</taxon>
        <taxon>Alphaproteobacteria</taxon>
        <taxon>Hyphomicrobiales</taxon>
        <taxon>Stappiaceae</taxon>
        <taxon>Roseibium</taxon>
    </lineage>
</organism>
<gene>
    <name evidence="2" type="ORF">LAL4801_05095</name>
</gene>
<accession>A0A0M6Y963</accession>
<sequence>MTMFAGTGKTQAPSGHRRDTAGCLRLAAAPTFGSMAWISATGVQGWEICSSVPGFLPLNDMTLMYVLMGVFHLPPWLRLMSARSRRFDIPTTQTEGE</sequence>
<name>A0A0M6Y963_9HYPH</name>
<dbReference type="EMBL" id="CXST01000004">
    <property type="protein sequence ID" value="CTQ46636.1"/>
    <property type="molecule type" value="Genomic_DNA"/>
</dbReference>
<evidence type="ECO:0000313" key="3">
    <source>
        <dbReference type="Proteomes" id="UP000048926"/>
    </source>
</evidence>
<dbReference type="RefSeq" id="WP_055661076.1">
    <property type="nucleotide sequence ID" value="NZ_CXST01000004.1"/>
</dbReference>
<dbReference type="Proteomes" id="UP000048926">
    <property type="component" value="Unassembled WGS sequence"/>
</dbReference>
<proteinExistence type="predicted"/>
<protein>
    <submittedName>
        <fullName evidence="2">Uncharacterized protein</fullName>
    </submittedName>
</protein>
<dbReference type="AlphaFoldDB" id="A0A0M6Y963"/>
<evidence type="ECO:0000313" key="2">
    <source>
        <dbReference type="EMBL" id="CTQ46636.1"/>
    </source>
</evidence>
<dbReference type="OrthoDB" id="7777996at2"/>
<evidence type="ECO:0000256" key="1">
    <source>
        <dbReference type="SAM" id="Phobius"/>
    </source>
</evidence>